<reference evidence="3 4" key="1">
    <citation type="journal article" date="2023" name="Insect Mol. Biol.">
        <title>Genome sequencing provides insights into the evolution of gene families encoding plant cell wall-degrading enzymes in longhorned beetles.</title>
        <authorList>
            <person name="Shin N.R."/>
            <person name="Okamura Y."/>
            <person name="Kirsch R."/>
            <person name="Pauchet Y."/>
        </authorList>
    </citation>
    <scope>NUCLEOTIDE SEQUENCE [LARGE SCALE GENOMIC DNA]</scope>
    <source>
        <strain evidence="3">EAD_L_NR</strain>
    </source>
</reference>
<dbReference type="EMBL" id="JANEYG010000094">
    <property type="protein sequence ID" value="KAJ8913439.1"/>
    <property type="molecule type" value="Genomic_DNA"/>
</dbReference>
<feature type="region of interest" description="Disordered" evidence="1">
    <location>
        <begin position="1"/>
        <end position="27"/>
    </location>
</feature>
<name>A0AAV8VGT3_9CUCU</name>
<sequence>MVADKKEKKQKNKGVNAKPGKAINDNLYFSDTDTLSQALSPLTKVKRELQTVIDLMGPSTPQFLRSSSNDGDNEFSTTSDTTNKSSDKTNEEDPSVASSQNTTDNTVPPDITLQEDTDYSVVANKNSTTLDTQIFHECSIPQYVCPPPMLPANIVYNSECMCPQIANYIQREAVAAPYLGGVQKDVRKLKRHKNFLYNIFKNLSQKYQGFIPCPEKGEYYTMNVKECQGDVGPPKRLVFDLVSDKPKPNYMISEDYGDFGDSYFNPAVGGVQTKDQKNINNEQLSKEVLVEHRESNVTFEKNSKNGNQKTVYTESEKDATRVDVYYFDHGDAGYLKTTDSPPVVTTEHLAERTEAYTTRFWAEIFGTLHIGVSFCISFVLQLFRFLLYSLFRPLTVGLIQLGTDYFLKPCIAILFNAIVQPPLIFLYNVSTSFRDICRPLAEAMGFFLREMAVGIRAFRIIDFRREKVEKITENEGNNRNKDEVDEKIEENK</sequence>
<keyword evidence="4" id="KW-1185">Reference proteome</keyword>
<organism evidence="3 4">
    <name type="scientific">Exocentrus adspersus</name>
    <dbReference type="NCBI Taxonomy" id="1586481"/>
    <lineage>
        <taxon>Eukaryota</taxon>
        <taxon>Metazoa</taxon>
        <taxon>Ecdysozoa</taxon>
        <taxon>Arthropoda</taxon>
        <taxon>Hexapoda</taxon>
        <taxon>Insecta</taxon>
        <taxon>Pterygota</taxon>
        <taxon>Neoptera</taxon>
        <taxon>Endopterygota</taxon>
        <taxon>Coleoptera</taxon>
        <taxon>Polyphaga</taxon>
        <taxon>Cucujiformia</taxon>
        <taxon>Chrysomeloidea</taxon>
        <taxon>Cerambycidae</taxon>
        <taxon>Lamiinae</taxon>
        <taxon>Acanthocinini</taxon>
        <taxon>Exocentrus</taxon>
    </lineage>
</organism>
<gene>
    <name evidence="3" type="ORF">NQ315_017183</name>
</gene>
<keyword evidence="2" id="KW-1133">Transmembrane helix</keyword>
<keyword evidence="2" id="KW-0812">Transmembrane</keyword>
<evidence type="ECO:0000256" key="2">
    <source>
        <dbReference type="SAM" id="Phobius"/>
    </source>
</evidence>
<feature type="region of interest" description="Disordered" evidence="1">
    <location>
        <begin position="57"/>
        <end position="112"/>
    </location>
</feature>
<dbReference type="Proteomes" id="UP001159042">
    <property type="component" value="Unassembled WGS sequence"/>
</dbReference>
<evidence type="ECO:0000313" key="4">
    <source>
        <dbReference type="Proteomes" id="UP001159042"/>
    </source>
</evidence>
<dbReference type="AlphaFoldDB" id="A0AAV8VGT3"/>
<evidence type="ECO:0000256" key="1">
    <source>
        <dbReference type="SAM" id="MobiDB-lite"/>
    </source>
</evidence>
<accession>A0AAV8VGT3</accession>
<proteinExistence type="predicted"/>
<comment type="caution">
    <text evidence="3">The sequence shown here is derived from an EMBL/GenBank/DDBJ whole genome shotgun (WGS) entry which is preliminary data.</text>
</comment>
<keyword evidence="2" id="KW-0472">Membrane</keyword>
<feature type="compositionally biased region" description="Polar residues" evidence="1">
    <location>
        <begin position="59"/>
        <end position="70"/>
    </location>
</feature>
<evidence type="ECO:0000313" key="3">
    <source>
        <dbReference type="EMBL" id="KAJ8913439.1"/>
    </source>
</evidence>
<feature type="transmembrane region" description="Helical" evidence="2">
    <location>
        <begin position="360"/>
        <end position="386"/>
    </location>
</feature>
<feature type="compositionally biased region" description="Polar residues" evidence="1">
    <location>
        <begin position="96"/>
        <end position="106"/>
    </location>
</feature>
<protein>
    <submittedName>
        <fullName evidence="3">Uncharacterized protein</fullName>
    </submittedName>
</protein>